<organism evidence="1 2">
    <name type="scientific">Diaporthe vaccinii</name>
    <dbReference type="NCBI Taxonomy" id="105482"/>
    <lineage>
        <taxon>Eukaryota</taxon>
        <taxon>Fungi</taxon>
        <taxon>Dikarya</taxon>
        <taxon>Ascomycota</taxon>
        <taxon>Pezizomycotina</taxon>
        <taxon>Sordariomycetes</taxon>
        <taxon>Sordariomycetidae</taxon>
        <taxon>Diaporthales</taxon>
        <taxon>Diaporthaceae</taxon>
        <taxon>Diaporthe</taxon>
        <taxon>Diaporthe eres species complex</taxon>
    </lineage>
</organism>
<sequence length="630" mass="69180">MRPGPMASKVNGSQVDTALCENIIILVDGTTVETVDTEIDTALMNQSINPVSCVKVIGLYSDDWNGQTAREAVPLVSPIFREVEIQKLSVSFTSSSMAGAGVELTLVDQSGLVDAMVECINEGKNIVFFLPRNALLDCVRRVKESPSRSEQFKFKYISLTSETSMNTRFDDSLDIGDIFQTELPLRTTHGKTMPVVRTWSVIVAIDADAGFTRVPVKGVGLVVYSHLLDAKNSIFNRDAGAATYSATSWRVSHAQMRSQRQSCRGIRARHICIFQGMLAAEAAHPIDHRDGKEFTFELIRSWPGRRMSEIPARLGKRDQSLMGRNLDHLAVAGVIEPHEKGYMLTKGIGAELVELLPIGAKCGLSFEFISLLASVRHSVTHERSKRLLIRLAVLAGQVDGFLSRLEPIPMDEDNQTVSWGSMEGARQHIAGPARGEMSAGRLWFALGIWEKMRKDTHNLSVKMPGLVNESGEQDGDFHHIQGIGLFDSTIAVDVYVCVLELEDRVGLRLLAPSDPEWEEPLKVAELHEVQVQLMLAFMSNLAVWNVAAGGILLVSSRRLVALAPSSLVAHPHIANVDSRPRNGYLIIPDCIEEGNGKVLSALSASRVPLSLLRLITVITGEPAGDWLKWP</sequence>
<dbReference type="Proteomes" id="UP001600888">
    <property type="component" value="Unassembled WGS sequence"/>
</dbReference>
<name>A0ABR4DVY7_9PEZI</name>
<accession>A0ABR4DVY7</accession>
<gene>
    <name evidence="1" type="ORF">FJTKL_03106</name>
</gene>
<evidence type="ECO:0000313" key="2">
    <source>
        <dbReference type="Proteomes" id="UP001600888"/>
    </source>
</evidence>
<reference evidence="1 2" key="1">
    <citation type="submission" date="2024-03" db="EMBL/GenBank/DDBJ databases">
        <title>A high-quality draft genome sequence of Diaporthe vaccinii, a causative agent of upright dieback and viscid rot disease in cranberry plants.</title>
        <authorList>
            <person name="Sarrasin M."/>
            <person name="Lang B.F."/>
            <person name="Burger G."/>
        </authorList>
    </citation>
    <scope>NUCLEOTIDE SEQUENCE [LARGE SCALE GENOMIC DNA]</scope>
    <source>
        <strain evidence="1 2">IS7</strain>
    </source>
</reference>
<protein>
    <submittedName>
        <fullName evidence="1">Uncharacterized protein</fullName>
    </submittedName>
</protein>
<evidence type="ECO:0000313" key="1">
    <source>
        <dbReference type="EMBL" id="KAL2274531.1"/>
    </source>
</evidence>
<proteinExistence type="predicted"/>
<keyword evidence="2" id="KW-1185">Reference proteome</keyword>
<comment type="caution">
    <text evidence="1">The sequence shown here is derived from an EMBL/GenBank/DDBJ whole genome shotgun (WGS) entry which is preliminary data.</text>
</comment>
<dbReference type="EMBL" id="JBAWTH010000154">
    <property type="protein sequence ID" value="KAL2274531.1"/>
    <property type="molecule type" value="Genomic_DNA"/>
</dbReference>